<proteinExistence type="inferred from homology"/>
<evidence type="ECO:0000313" key="10">
    <source>
        <dbReference type="Proteomes" id="UP000254664"/>
    </source>
</evidence>
<keyword evidence="4" id="KW-0548">Nucleotidyltransferase</keyword>
<evidence type="ECO:0000256" key="3">
    <source>
        <dbReference type="ARBA" id="ARBA00022679"/>
    </source>
</evidence>
<evidence type="ECO:0000256" key="1">
    <source>
        <dbReference type="ARBA" id="ARBA00001946"/>
    </source>
</evidence>
<accession>A0A381J787</accession>
<evidence type="ECO:0000313" key="9">
    <source>
        <dbReference type="EMBL" id="SUY47110.1"/>
    </source>
</evidence>
<dbReference type="Proteomes" id="UP000254664">
    <property type="component" value="Unassembled WGS sequence"/>
</dbReference>
<name>A0A381J787_9CLOT</name>
<dbReference type="InterPro" id="IPR003846">
    <property type="entry name" value="SelO"/>
</dbReference>
<dbReference type="AlphaFoldDB" id="A0A381J787"/>
<dbReference type="OrthoDB" id="1920060at2"/>
<dbReference type="RefSeq" id="WP_115641102.1">
    <property type="nucleotide sequence ID" value="NZ_UFWZ01000001.1"/>
</dbReference>
<dbReference type="EMBL" id="UFWZ01000001">
    <property type="protein sequence ID" value="SUY47110.1"/>
    <property type="molecule type" value="Genomic_DNA"/>
</dbReference>
<keyword evidence="6" id="KW-0547">Nucleotide-binding</keyword>
<keyword evidence="3" id="KW-0808">Transferase</keyword>
<evidence type="ECO:0000256" key="7">
    <source>
        <dbReference type="ARBA" id="ARBA00022840"/>
    </source>
</evidence>
<evidence type="ECO:0000256" key="4">
    <source>
        <dbReference type="ARBA" id="ARBA00022695"/>
    </source>
</evidence>
<dbReference type="Pfam" id="PF02696">
    <property type="entry name" value="SelO"/>
    <property type="match status" value="1"/>
</dbReference>
<keyword evidence="5" id="KW-0479">Metal-binding</keyword>
<gene>
    <name evidence="9" type="ORF">NCTC9836_01437</name>
</gene>
<evidence type="ECO:0000256" key="6">
    <source>
        <dbReference type="ARBA" id="ARBA00022741"/>
    </source>
</evidence>
<comment type="cofactor">
    <cofactor evidence="1">
        <name>Mg(2+)</name>
        <dbReference type="ChEBI" id="CHEBI:18420"/>
    </cofactor>
</comment>
<evidence type="ECO:0000256" key="2">
    <source>
        <dbReference type="ARBA" id="ARBA00009747"/>
    </source>
</evidence>
<evidence type="ECO:0000256" key="5">
    <source>
        <dbReference type="ARBA" id="ARBA00022723"/>
    </source>
</evidence>
<keyword evidence="7" id="KW-0067">ATP-binding</keyword>
<organism evidence="9 10">
    <name type="scientific">Clostridium putrefaciens</name>
    <dbReference type="NCBI Taxonomy" id="99675"/>
    <lineage>
        <taxon>Bacteria</taxon>
        <taxon>Bacillati</taxon>
        <taxon>Bacillota</taxon>
        <taxon>Clostridia</taxon>
        <taxon>Eubacteriales</taxon>
        <taxon>Clostridiaceae</taxon>
        <taxon>Clostridium</taxon>
    </lineage>
</organism>
<evidence type="ECO:0000256" key="8">
    <source>
        <dbReference type="ARBA" id="ARBA00022842"/>
    </source>
</evidence>
<comment type="similarity">
    <text evidence="2">Belongs to the SELO family.</text>
</comment>
<reference evidence="9 10" key="1">
    <citation type="submission" date="2018-06" db="EMBL/GenBank/DDBJ databases">
        <authorList>
            <consortium name="Pathogen Informatics"/>
            <person name="Doyle S."/>
        </authorList>
    </citation>
    <scope>NUCLEOTIDE SEQUENCE [LARGE SCALE GENOMIC DNA]</scope>
    <source>
        <strain evidence="9 10">NCTC9836</strain>
    </source>
</reference>
<protein>
    <submittedName>
        <fullName evidence="9">Uncharacterized protein</fullName>
    </submittedName>
</protein>
<keyword evidence="8" id="KW-0460">Magnesium</keyword>
<sequence length="124" mass="14114">MENKIYDLLEKMYADFNERFIGLEKTTSEIKSQVNNNSLILEKIQTDIKTLAEVQSSFSEQLDRAKDKDGKTLGERLDVIELAITNTSKSINDVIDAIDVIKDTTGSHEMDIKILKRIRANHSL</sequence>
<keyword evidence="10" id="KW-1185">Reference proteome</keyword>